<dbReference type="InterPro" id="IPR012340">
    <property type="entry name" value="NA-bd_OB-fold"/>
</dbReference>
<keyword evidence="3" id="KW-1185">Reference proteome</keyword>
<feature type="non-terminal residue" evidence="2">
    <location>
        <position position="114"/>
    </location>
</feature>
<reference evidence="2 3" key="1">
    <citation type="submission" date="2024-09" db="EMBL/GenBank/DDBJ databases">
        <authorList>
            <person name="Sun Q."/>
            <person name="Mori K."/>
        </authorList>
    </citation>
    <scope>NUCLEOTIDE SEQUENCE [LARGE SCALE GENOMIC DNA]</scope>
    <source>
        <strain evidence="2 3">JCM 1334</strain>
    </source>
</reference>
<evidence type="ECO:0000313" key="3">
    <source>
        <dbReference type="Proteomes" id="UP001589702"/>
    </source>
</evidence>
<comment type="caution">
    <text evidence="2">The sequence shown here is derived from an EMBL/GenBank/DDBJ whole genome shotgun (WGS) entry which is preliminary data.</text>
</comment>
<protein>
    <submittedName>
        <fullName evidence="2">TRAM domain-containing protein</fullName>
    </submittedName>
</protein>
<dbReference type="PROSITE" id="PS50926">
    <property type="entry name" value="TRAM"/>
    <property type="match status" value="1"/>
</dbReference>
<dbReference type="Gene3D" id="2.40.50.140">
    <property type="entry name" value="Nucleic acid-binding proteins"/>
    <property type="match status" value="1"/>
</dbReference>
<name>A0ABV5Y4Z2_ARTRM</name>
<dbReference type="Pfam" id="PF01938">
    <property type="entry name" value="TRAM"/>
    <property type="match status" value="1"/>
</dbReference>
<accession>A0ABV5Y4Z2</accession>
<feature type="domain" description="TRAM" evidence="1">
    <location>
        <begin position="13"/>
        <end position="75"/>
    </location>
</feature>
<gene>
    <name evidence="2" type="ORF">ACFFP1_21480</name>
</gene>
<organism evidence="2 3">
    <name type="scientific">Arthrobacter ramosus</name>
    <dbReference type="NCBI Taxonomy" id="1672"/>
    <lineage>
        <taxon>Bacteria</taxon>
        <taxon>Bacillati</taxon>
        <taxon>Actinomycetota</taxon>
        <taxon>Actinomycetes</taxon>
        <taxon>Micrococcales</taxon>
        <taxon>Micrococcaceae</taxon>
        <taxon>Arthrobacter</taxon>
    </lineage>
</organism>
<dbReference type="Proteomes" id="UP001589702">
    <property type="component" value="Unassembled WGS sequence"/>
</dbReference>
<dbReference type="SUPFAM" id="SSF50249">
    <property type="entry name" value="Nucleic acid-binding proteins"/>
    <property type="match status" value="1"/>
</dbReference>
<dbReference type="EMBL" id="JBHMBC010000039">
    <property type="protein sequence ID" value="MFB9822045.1"/>
    <property type="molecule type" value="Genomic_DNA"/>
</dbReference>
<dbReference type="RefSeq" id="WP_376940700.1">
    <property type="nucleotide sequence ID" value="NZ_JBHMBC010000039.1"/>
</dbReference>
<evidence type="ECO:0000259" key="1">
    <source>
        <dbReference type="PROSITE" id="PS50926"/>
    </source>
</evidence>
<sequence length="114" mass="12255">MTHPSNTESSSPTAQDGAATELVVDVGPIAHGGHFVARHEGRVIFVRHGIPGEKVRVRLTDAGESSRFWRADVVDVLEASEDRTRHFWPLADSLAAWRKGGPPVGGAELGHVTL</sequence>
<evidence type="ECO:0000313" key="2">
    <source>
        <dbReference type="EMBL" id="MFB9822045.1"/>
    </source>
</evidence>
<dbReference type="InterPro" id="IPR002792">
    <property type="entry name" value="TRAM_dom"/>
</dbReference>
<proteinExistence type="predicted"/>